<organism evidence="1 2">
    <name type="scientific">Schistosoma margrebowiei</name>
    <dbReference type="NCBI Taxonomy" id="48269"/>
    <lineage>
        <taxon>Eukaryota</taxon>
        <taxon>Metazoa</taxon>
        <taxon>Spiralia</taxon>
        <taxon>Lophotrochozoa</taxon>
        <taxon>Platyhelminthes</taxon>
        <taxon>Trematoda</taxon>
        <taxon>Digenea</taxon>
        <taxon>Strigeidida</taxon>
        <taxon>Schistosomatoidea</taxon>
        <taxon>Schistosomatidae</taxon>
        <taxon>Schistosoma</taxon>
    </lineage>
</organism>
<keyword evidence="2" id="KW-1185">Reference proteome</keyword>
<protein>
    <submittedName>
        <fullName evidence="1">Uncharacterized protein</fullName>
    </submittedName>
</protein>
<dbReference type="AlphaFoldDB" id="A0A183M6A6"/>
<sequence>MPDFTASAGILSGPAAFPLLICLMTIQILSIVDGVTSIGWSVCAASMGGGLNGAVPFKSSSKHVYIWTTPPVSRIGKTEATCFRIYTNISFAPNPSVLLKRVKNPIELTALLIDSIYFQDTFLRLEGMQLLPSILTASVRRPVCINLFTTSNSNAEVRHRVFGRRDDNAIGVTILKHGLRWLGHVLRMLSRRIPRRALFADSGTGWKKRRGGRCMTWCRGMKESCKGLASVVPSRRPSCNTVARDVIRYGSE</sequence>
<name>A0A183M6A6_9TREM</name>
<evidence type="ECO:0000313" key="2">
    <source>
        <dbReference type="Proteomes" id="UP000277204"/>
    </source>
</evidence>
<accession>A0A183M6A6</accession>
<reference evidence="1 2" key="1">
    <citation type="submission" date="2018-11" db="EMBL/GenBank/DDBJ databases">
        <authorList>
            <consortium name="Pathogen Informatics"/>
        </authorList>
    </citation>
    <scope>NUCLEOTIDE SEQUENCE [LARGE SCALE GENOMIC DNA]</scope>
    <source>
        <strain evidence="1 2">Zambia</strain>
    </source>
</reference>
<gene>
    <name evidence="1" type="ORF">SMRZ_LOCUS11581</name>
</gene>
<dbReference type="Proteomes" id="UP000277204">
    <property type="component" value="Unassembled WGS sequence"/>
</dbReference>
<evidence type="ECO:0000313" key="1">
    <source>
        <dbReference type="EMBL" id="VDO96072.1"/>
    </source>
</evidence>
<dbReference type="EMBL" id="UZAI01006600">
    <property type="protein sequence ID" value="VDO96072.1"/>
    <property type="molecule type" value="Genomic_DNA"/>
</dbReference>
<proteinExistence type="predicted"/>